<name>A0ABT1KRG9_9ACTN</name>
<dbReference type="PROSITE" id="PS51257">
    <property type="entry name" value="PROKAR_LIPOPROTEIN"/>
    <property type="match status" value="1"/>
</dbReference>
<protein>
    <submittedName>
        <fullName evidence="3">Class F sortase</fullName>
    </submittedName>
</protein>
<evidence type="ECO:0000256" key="2">
    <source>
        <dbReference type="SAM" id="SignalP"/>
    </source>
</evidence>
<dbReference type="SUPFAM" id="SSF63817">
    <property type="entry name" value="Sortase"/>
    <property type="match status" value="1"/>
</dbReference>
<dbReference type="EMBL" id="JANARS010000001">
    <property type="protein sequence ID" value="MCP3420346.1"/>
    <property type="molecule type" value="Genomic_DNA"/>
</dbReference>
<evidence type="ECO:0000256" key="1">
    <source>
        <dbReference type="SAM" id="MobiDB-lite"/>
    </source>
</evidence>
<feature type="chain" id="PRO_5047293405" evidence="2">
    <location>
        <begin position="24"/>
        <end position="260"/>
    </location>
</feature>
<dbReference type="CDD" id="cd05829">
    <property type="entry name" value="Sortase_F"/>
    <property type="match status" value="1"/>
</dbReference>
<sequence length="260" mass="27610">MCRSTVTHRIVSVLVAAALALSACGTSTGSVLDEAPRQSRSATAPAPGPKLTAEGLRFDWDSLQPGDAVRATFFVPPPLPAERQLAAHVQERHVGNVDRIVINGIPGFDGETCDSSRRHDAAMPIVRSGRLKGGVLQIPSMQEVGWDVTTSQPGARRGVTLLAAHLTAGPVGADQGPLWGAECLPAGSTIRVVWKGKSSTYRVTGEVTKYERLDPPGSIVSPNKGGRIALVTCTGPPRVSKKRPGLWWSRNAAVWAEFVR</sequence>
<organism evidence="3 4">
    <name type="scientific">Nocardioides pinisoli</name>
    <dbReference type="NCBI Taxonomy" id="2950279"/>
    <lineage>
        <taxon>Bacteria</taxon>
        <taxon>Bacillati</taxon>
        <taxon>Actinomycetota</taxon>
        <taxon>Actinomycetes</taxon>
        <taxon>Propionibacteriales</taxon>
        <taxon>Nocardioidaceae</taxon>
        <taxon>Nocardioides</taxon>
    </lineage>
</organism>
<keyword evidence="2" id="KW-0732">Signal</keyword>
<feature type="signal peptide" evidence="2">
    <location>
        <begin position="1"/>
        <end position="23"/>
    </location>
</feature>
<proteinExistence type="predicted"/>
<reference evidence="3 4" key="1">
    <citation type="submission" date="2022-06" db="EMBL/GenBank/DDBJ databases">
        <authorList>
            <person name="So Y."/>
        </authorList>
    </citation>
    <scope>NUCLEOTIDE SEQUENCE [LARGE SCALE GENOMIC DNA]</scope>
    <source>
        <strain evidence="3 4">STR3</strain>
    </source>
</reference>
<dbReference type="InterPro" id="IPR023365">
    <property type="entry name" value="Sortase_dom-sf"/>
</dbReference>
<accession>A0ABT1KRG9</accession>
<dbReference type="InterPro" id="IPR042001">
    <property type="entry name" value="Sortase_F"/>
</dbReference>
<evidence type="ECO:0000313" key="3">
    <source>
        <dbReference type="EMBL" id="MCP3420346.1"/>
    </source>
</evidence>
<feature type="region of interest" description="Disordered" evidence="1">
    <location>
        <begin position="29"/>
        <end position="50"/>
    </location>
</feature>
<dbReference type="Gene3D" id="2.40.260.10">
    <property type="entry name" value="Sortase"/>
    <property type="match status" value="1"/>
</dbReference>
<dbReference type="Proteomes" id="UP001204524">
    <property type="component" value="Unassembled WGS sequence"/>
</dbReference>
<comment type="caution">
    <text evidence="3">The sequence shown here is derived from an EMBL/GenBank/DDBJ whole genome shotgun (WGS) entry which is preliminary data.</text>
</comment>
<keyword evidence="4" id="KW-1185">Reference proteome</keyword>
<evidence type="ECO:0000313" key="4">
    <source>
        <dbReference type="Proteomes" id="UP001204524"/>
    </source>
</evidence>
<gene>
    <name evidence="3" type="ORF">NCI01_00915</name>
</gene>
<dbReference type="RefSeq" id="WP_254179590.1">
    <property type="nucleotide sequence ID" value="NZ_JANARS010000001.1"/>
</dbReference>